<dbReference type="InterPro" id="IPR001296">
    <property type="entry name" value="Glyco_trans_1"/>
</dbReference>
<dbReference type="Pfam" id="PF00534">
    <property type="entry name" value="Glycos_transf_1"/>
    <property type="match status" value="1"/>
</dbReference>
<feature type="domain" description="Glycosyl transferase family 1" evidence="1">
    <location>
        <begin position="205"/>
        <end position="367"/>
    </location>
</feature>
<dbReference type="eggNOG" id="COG0438">
    <property type="taxonomic scope" value="Bacteria"/>
</dbReference>
<reference evidence="3 4" key="1">
    <citation type="submission" date="2010-12" db="EMBL/GenBank/DDBJ databases">
        <title>Whole genome sequence of Anaerolinea thermophila UNI-1.</title>
        <authorList>
            <person name="Narita-Yamada S."/>
            <person name="Kishi E."/>
            <person name="Watanabe Y."/>
            <person name="Takasaki K."/>
            <person name="Ankai A."/>
            <person name="Oguchi A."/>
            <person name="Fukui S."/>
            <person name="Takahashi M."/>
            <person name="Yashiro I."/>
            <person name="Hosoyama A."/>
            <person name="Sekiguchi Y."/>
            <person name="Hanada S."/>
            <person name="Fujita N."/>
        </authorList>
    </citation>
    <scope>NUCLEOTIDE SEQUENCE [LARGE SCALE GENOMIC DNA]</scope>
    <source>
        <strain evidence="4">DSM 14523 / JCM 11388 / NBRC 100420 / UNI-1</strain>
    </source>
</reference>
<dbReference type="RefSeq" id="WP_013560996.1">
    <property type="nucleotide sequence ID" value="NC_014960.1"/>
</dbReference>
<dbReference type="SUPFAM" id="SSF53756">
    <property type="entry name" value="UDP-Glycosyltransferase/glycogen phosphorylase"/>
    <property type="match status" value="1"/>
</dbReference>
<accession>E8N093</accession>
<gene>
    <name evidence="3" type="ordered locus">ANT_26160</name>
</gene>
<keyword evidence="4" id="KW-1185">Reference proteome</keyword>
<keyword evidence="3" id="KW-0808">Transferase</keyword>
<organism evidence="3 4">
    <name type="scientific">Anaerolinea thermophila (strain DSM 14523 / JCM 11388 / NBRC 100420 / UNI-1)</name>
    <dbReference type="NCBI Taxonomy" id="926569"/>
    <lineage>
        <taxon>Bacteria</taxon>
        <taxon>Bacillati</taxon>
        <taxon>Chloroflexota</taxon>
        <taxon>Anaerolineae</taxon>
        <taxon>Anaerolineales</taxon>
        <taxon>Anaerolineaceae</taxon>
        <taxon>Anaerolinea</taxon>
    </lineage>
</organism>
<dbReference type="InterPro" id="IPR050194">
    <property type="entry name" value="Glycosyltransferase_grp1"/>
</dbReference>
<evidence type="ECO:0000259" key="1">
    <source>
        <dbReference type="Pfam" id="PF00534"/>
    </source>
</evidence>
<dbReference type="OrthoDB" id="9806653at2"/>
<dbReference type="EMBL" id="AP012029">
    <property type="protein sequence ID" value="BAJ64642.1"/>
    <property type="molecule type" value="Genomic_DNA"/>
</dbReference>
<dbReference type="Proteomes" id="UP000008922">
    <property type="component" value="Chromosome"/>
</dbReference>
<dbReference type="HOGENOM" id="CLU_009583_14_3_0"/>
<sequence>MKILIPEISNPPETFLQRLILGLAEQGVEVFLATEQIKKGSLLNVHEKIRTVWKPSWNVPLGRKAFNITRILLLSLKKGRIKDFLKALRANSLREWYRVFPVLDKPFDLWYFPWILSAKDYLPYLREHGIPFVVSCRGSMVNVDPFTHRGEGTQGILREIFSAASVVHCVSRDILKTAEPLGLNPNKAVVIHPAVDVSFFSPPQVLHKDSTIHITTTGALIWRKGYEYALQAIAFLKQRGYSVHYHILGEGPERQRLLYTVDDLDLCSTVTLHGKCSPEEVRRVLQKSHIFLFSSLSEGLPNAVLEAMACGLPVVTSNCGGVSEAVTDGVEGWIVPVRDPEALAGAVERLILDKEMRLTMGEAARRRVVQSFNLSDQIPAFRTLFERVSSVS</sequence>
<protein>
    <submittedName>
        <fullName evidence="3">Glycosyltransferase</fullName>
        <ecNumber evidence="3">2.4.-.-</ecNumber>
    </submittedName>
</protein>
<dbReference type="Pfam" id="PF13439">
    <property type="entry name" value="Glyco_transf_4"/>
    <property type="match status" value="1"/>
</dbReference>
<dbReference type="AlphaFoldDB" id="E8N093"/>
<dbReference type="KEGG" id="atm:ANT_26160"/>
<dbReference type="InterPro" id="IPR028098">
    <property type="entry name" value="Glyco_trans_4-like_N"/>
</dbReference>
<keyword evidence="3" id="KW-0328">Glycosyltransferase</keyword>
<evidence type="ECO:0000259" key="2">
    <source>
        <dbReference type="Pfam" id="PF13439"/>
    </source>
</evidence>
<name>E8N093_ANATU</name>
<proteinExistence type="predicted"/>
<dbReference type="GO" id="GO:0016757">
    <property type="term" value="F:glycosyltransferase activity"/>
    <property type="evidence" value="ECO:0007669"/>
    <property type="project" value="UniProtKB-KW"/>
</dbReference>
<dbReference type="Gene3D" id="3.40.50.2000">
    <property type="entry name" value="Glycogen Phosphorylase B"/>
    <property type="match status" value="2"/>
</dbReference>
<dbReference type="CDD" id="cd03801">
    <property type="entry name" value="GT4_PimA-like"/>
    <property type="match status" value="1"/>
</dbReference>
<dbReference type="InParanoid" id="E8N093"/>
<evidence type="ECO:0000313" key="4">
    <source>
        <dbReference type="Proteomes" id="UP000008922"/>
    </source>
</evidence>
<dbReference type="STRING" id="926569.ANT_26160"/>
<evidence type="ECO:0000313" key="3">
    <source>
        <dbReference type="EMBL" id="BAJ64642.1"/>
    </source>
</evidence>
<dbReference type="PANTHER" id="PTHR45947:SF3">
    <property type="entry name" value="SULFOQUINOVOSYL TRANSFERASE SQD2"/>
    <property type="match status" value="1"/>
</dbReference>
<dbReference type="EC" id="2.4.-.-" evidence="3"/>
<feature type="domain" description="Glycosyltransferase subfamily 4-like N-terminal" evidence="2">
    <location>
        <begin position="13"/>
        <end position="198"/>
    </location>
</feature>
<dbReference type="PANTHER" id="PTHR45947">
    <property type="entry name" value="SULFOQUINOVOSYL TRANSFERASE SQD2"/>
    <property type="match status" value="1"/>
</dbReference>